<reference evidence="12 13" key="1">
    <citation type="submission" date="2023-12" db="EMBL/GenBank/DDBJ databases">
        <title>Genome sequencing and assembly of bacterial species from a model synthetic community.</title>
        <authorList>
            <person name="Hogle S.L."/>
        </authorList>
    </citation>
    <scope>NUCLEOTIDE SEQUENCE [LARGE SCALE GENOMIC DNA]</scope>
    <source>
        <strain evidence="12 13">HAMBI 2494</strain>
    </source>
</reference>
<dbReference type="PANTHER" id="PTHR24221">
    <property type="entry name" value="ATP-BINDING CASSETTE SUB-FAMILY B"/>
    <property type="match status" value="1"/>
</dbReference>
<dbReference type="InterPro" id="IPR011527">
    <property type="entry name" value="ABC1_TM_dom"/>
</dbReference>
<dbReference type="NCBIfam" id="TIGR02857">
    <property type="entry name" value="CydD"/>
    <property type="match status" value="1"/>
</dbReference>
<evidence type="ECO:0000256" key="3">
    <source>
        <dbReference type="ARBA" id="ARBA00022519"/>
    </source>
</evidence>
<feature type="domain" description="ABC transmembrane type-1" evidence="11">
    <location>
        <begin position="29"/>
        <end position="311"/>
    </location>
</feature>
<dbReference type="PROSITE" id="PS50893">
    <property type="entry name" value="ABC_TRANSPORTER_2"/>
    <property type="match status" value="1"/>
</dbReference>
<evidence type="ECO:0000256" key="5">
    <source>
        <dbReference type="ARBA" id="ARBA00022741"/>
    </source>
</evidence>
<evidence type="ECO:0000256" key="6">
    <source>
        <dbReference type="ARBA" id="ARBA00022840"/>
    </source>
</evidence>
<dbReference type="InterPro" id="IPR003439">
    <property type="entry name" value="ABC_transporter-like_ATP-bd"/>
</dbReference>
<keyword evidence="7 9" id="KW-1133">Transmembrane helix</keyword>
<dbReference type="SUPFAM" id="SSF52540">
    <property type="entry name" value="P-loop containing nucleoside triphosphate hydrolases"/>
    <property type="match status" value="1"/>
</dbReference>
<accession>A0ABZ0WGS0</accession>
<dbReference type="InterPro" id="IPR003593">
    <property type="entry name" value="AAA+_ATPase"/>
</dbReference>
<keyword evidence="6" id="KW-0067">ATP-binding</keyword>
<dbReference type="InterPro" id="IPR036640">
    <property type="entry name" value="ABC1_TM_sf"/>
</dbReference>
<evidence type="ECO:0000256" key="4">
    <source>
        <dbReference type="ARBA" id="ARBA00022692"/>
    </source>
</evidence>
<dbReference type="InterPro" id="IPR039421">
    <property type="entry name" value="Type_1_exporter"/>
</dbReference>
<feature type="transmembrane region" description="Helical" evidence="9">
    <location>
        <begin position="248"/>
        <end position="276"/>
    </location>
</feature>
<evidence type="ECO:0000313" key="12">
    <source>
        <dbReference type="EMBL" id="WQD76533.1"/>
    </source>
</evidence>
<gene>
    <name evidence="12" type="primary">cydD</name>
    <name evidence="12" type="ORF">U0042_20905</name>
</gene>
<evidence type="ECO:0000256" key="7">
    <source>
        <dbReference type="ARBA" id="ARBA00022989"/>
    </source>
</evidence>
<dbReference type="InterPro" id="IPR027417">
    <property type="entry name" value="P-loop_NTPase"/>
</dbReference>
<name>A0ABZ0WGS0_9BURK</name>
<evidence type="ECO:0000256" key="2">
    <source>
        <dbReference type="ARBA" id="ARBA00022475"/>
    </source>
</evidence>
<evidence type="ECO:0000256" key="8">
    <source>
        <dbReference type="ARBA" id="ARBA00023136"/>
    </source>
</evidence>
<feature type="transmembrane region" description="Helical" evidence="9">
    <location>
        <begin position="65"/>
        <end position="82"/>
    </location>
</feature>
<dbReference type="InterPro" id="IPR017871">
    <property type="entry name" value="ABC_transporter-like_CS"/>
</dbReference>
<dbReference type="Gene3D" id="3.40.50.300">
    <property type="entry name" value="P-loop containing nucleotide triphosphate hydrolases"/>
    <property type="match status" value="1"/>
</dbReference>
<dbReference type="Pfam" id="PF00005">
    <property type="entry name" value="ABC_tran"/>
    <property type="match status" value="1"/>
</dbReference>
<proteinExistence type="predicted"/>
<keyword evidence="13" id="KW-1185">Reference proteome</keyword>
<evidence type="ECO:0000259" key="11">
    <source>
        <dbReference type="PROSITE" id="PS50929"/>
    </source>
</evidence>
<sequence>MTPASPHLNKTLDAWLARRTGSARGGLRLAVAAGLAAGLLVIVSSALLAWTVNAVIVQGGALGDVWLALAAMLPVFAARFALTLASERIAFRAAAKVRGELRAELVRKIHALGPAWLKGEATGALASRAVTGIDVLEGYYARWLPNRALTSMLPIAILVVVFPIDWVSGLVLTLTAPLIPVFMILVGKRSVEMNQRQWHQLTRLAARFLDTLQGLTTLKLFNASRREAQVVARLSETYRQSTMQVLRIAFLSAVVLEFLSTVSIAMVAVLIGFNLLYGKVHFQPAFLVLLLAPEFYLPLRTLGTHYHARMEAIGAVEHIAAILDTPQPDAHAARVPLAAAKEYGIAFDAVSFAYDANQPALDRVSFALESGRITALVGPSGAGKSTVLNLLLGFVANQQGSIRVNGQPLAEVDPASWLEQVAWVPQRAHVFLGSVRDNIQIANPAASFDAVRAAAQQAGADDFIMALPNGYDTPLGERGAGLSGGQIQRLALARAFLKDAPVLLLDEPTAHLDSATQTHIHEALRRLARGRTVLLVAHRPATARLADHIVVLDGGKVAQSGTHEALLAEHGLYRQLIGSGADEAASCSEVKA</sequence>
<comment type="subcellular location">
    <subcellularLocation>
        <location evidence="1">Cell membrane</location>
        <topology evidence="1">Multi-pass membrane protein</topology>
    </subcellularLocation>
</comment>
<dbReference type="PROSITE" id="PS50929">
    <property type="entry name" value="ABC_TM1F"/>
    <property type="match status" value="1"/>
</dbReference>
<keyword evidence="8 9" id="KW-0472">Membrane</keyword>
<evidence type="ECO:0000256" key="9">
    <source>
        <dbReference type="SAM" id="Phobius"/>
    </source>
</evidence>
<feature type="domain" description="ABC transporter" evidence="10">
    <location>
        <begin position="345"/>
        <end position="579"/>
    </location>
</feature>
<dbReference type="RefSeq" id="WP_114809330.1">
    <property type="nucleotide sequence ID" value="NZ_CP139965.1"/>
</dbReference>
<dbReference type="InterPro" id="IPR014216">
    <property type="entry name" value="ABC_transptr_CydD"/>
</dbReference>
<keyword evidence="2" id="KW-1003">Cell membrane</keyword>
<evidence type="ECO:0000259" key="10">
    <source>
        <dbReference type="PROSITE" id="PS50893"/>
    </source>
</evidence>
<dbReference type="EMBL" id="CP139965">
    <property type="protein sequence ID" value="WQD76533.1"/>
    <property type="molecule type" value="Genomic_DNA"/>
</dbReference>
<dbReference type="PROSITE" id="PS00211">
    <property type="entry name" value="ABC_TRANSPORTER_1"/>
    <property type="match status" value="1"/>
</dbReference>
<dbReference type="PANTHER" id="PTHR24221:SF590">
    <property type="entry name" value="COMPONENT LINKED WITH THE ASSEMBLY OF CYTOCHROME' TRANSPORT TRANSMEMBRANE ATP-BINDING PROTEIN ABC TRANSPORTER CYDD-RELATED"/>
    <property type="match status" value="1"/>
</dbReference>
<feature type="transmembrane region" description="Helical" evidence="9">
    <location>
        <begin position="148"/>
        <end position="164"/>
    </location>
</feature>
<feature type="transmembrane region" description="Helical" evidence="9">
    <location>
        <begin position="29"/>
        <end position="53"/>
    </location>
</feature>
<protein>
    <submittedName>
        <fullName evidence="12">Thiol reductant ABC exporter subunit CydD</fullName>
    </submittedName>
</protein>
<keyword evidence="3" id="KW-0997">Cell inner membrane</keyword>
<dbReference type="SUPFAM" id="SSF90123">
    <property type="entry name" value="ABC transporter transmembrane region"/>
    <property type="match status" value="1"/>
</dbReference>
<keyword evidence="4 9" id="KW-0812">Transmembrane</keyword>
<keyword evidence="5" id="KW-0547">Nucleotide-binding</keyword>
<dbReference type="CDD" id="cd18584">
    <property type="entry name" value="ABC_6TM_AarD_CydD"/>
    <property type="match status" value="1"/>
</dbReference>
<dbReference type="Gene3D" id="1.20.1560.10">
    <property type="entry name" value="ABC transporter type 1, transmembrane domain"/>
    <property type="match status" value="1"/>
</dbReference>
<dbReference type="SMART" id="SM00382">
    <property type="entry name" value="AAA"/>
    <property type="match status" value="1"/>
</dbReference>
<dbReference type="Pfam" id="PF00664">
    <property type="entry name" value="ABC_membrane"/>
    <property type="match status" value="1"/>
</dbReference>
<feature type="transmembrane region" description="Helical" evidence="9">
    <location>
        <begin position="170"/>
        <end position="187"/>
    </location>
</feature>
<organism evidence="12 13">
    <name type="scientific">Paraburkholderia kururiensis</name>
    <dbReference type="NCBI Taxonomy" id="984307"/>
    <lineage>
        <taxon>Bacteria</taxon>
        <taxon>Pseudomonadati</taxon>
        <taxon>Pseudomonadota</taxon>
        <taxon>Betaproteobacteria</taxon>
        <taxon>Burkholderiales</taxon>
        <taxon>Burkholderiaceae</taxon>
        <taxon>Paraburkholderia</taxon>
    </lineage>
</organism>
<evidence type="ECO:0000256" key="1">
    <source>
        <dbReference type="ARBA" id="ARBA00004651"/>
    </source>
</evidence>
<evidence type="ECO:0000313" key="13">
    <source>
        <dbReference type="Proteomes" id="UP001325479"/>
    </source>
</evidence>
<dbReference type="Proteomes" id="UP001325479">
    <property type="component" value="Chromosome"/>
</dbReference>